<name>A0A1F5TPG0_9BACT</name>
<evidence type="ECO:0000313" key="3">
    <source>
        <dbReference type="EMBL" id="OGF40790.1"/>
    </source>
</evidence>
<dbReference type="InterPro" id="IPR001387">
    <property type="entry name" value="Cro/C1-type_HTH"/>
</dbReference>
<evidence type="ECO:0000256" key="1">
    <source>
        <dbReference type="ARBA" id="ARBA00023125"/>
    </source>
</evidence>
<dbReference type="PANTHER" id="PTHR46558">
    <property type="entry name" value="TRACRIPTIONAL REGULATORY PROTEIN-RELATED-RELATED"/>
    <property type="match status" value="1"/>
</dbReference>
<accession>A0A1F5TPG0</accession>
<evidence type="ECO:0000259" key="2">
    <source>
        <dbReference type="PROSITE" id="PS50943"/>
    </source>
</evidence>
<feature type="domain" description="HTH cro/C1-type" evidence="2">
    <location>
        <begin position="7"/>
        <end position="61"/>
    </location>
</feature>
<dbReference type="EMBL" id="MFGO01000020">
    <property type="protein sequence ID" value="OGF40790.1"/>
    <property type="molecule type" value="Genomic_DNA"/>
</dbReference>
<dbReference type="Gene3D" id="1.10.260.40">
    <property type="entry name" value="lambda repressor-like DNA-binding domains"/>
    <property type="match status" value="1"/>
</dbReference>
<dbReference type="InterPro" id="IPR010982">
    <property type="entry name" value="Lambda_DNA-bd_dom_sf"/>
</dbReference>
<proteinExistence type="predicted"/>
<sequence length="102" mass="11735">MTKGQIIKLLRLKNNVSQQELADKTGVTANYLSLIENGKRNPPLSFLKKIADAFDISVNLLIWEKIDYSNIKNKESREIAKKVNENLNNIYKLLFNELVKSQ</sequence>
<dbReference type="GO" id="GO:0003677">
    <property type="term" value="F:DNA binding"/>
    <property type="evidence" value="ECO:0007669"/>
    <property type="project" value="UniProtKB-KW"/>
</dbReference>
<dbReference type="SUPFAM" id="SSF47413">
    <property type="entry name" value="lambda repressor-like DNA-binding domains"/>
    <property type="match status" value="1"/>
</dbReference>
<dbReference type="Proteomes" id="UP000177579">
    <property type="component" value="Unassembled WGS sequence"/>
</dbReference>
<gene>
    <name evidence="3" type="ORF">A2531_06775</name>
</gene>
<protein>
    <recommendedName>
        <fullName evidence="2">HTH cro/C1-type domain-containing protein</fullName>
    </recommendedName>
</protein>
<organism evidence="3 4">
    <name type="scientific">Candidatus Falkowbacteria bacterium RIFOXYD2_FULL_34_120</name>
    <dbReference type="NCBI Taxonomy" id="1798007"/>
    <lineage>
        <taxon>Bacteria</taxon>
        <taxon>Candidatus Falkowiibacteriota</taxon>
    </lineage>
</organism>
<dbReference type="SMART" id="SM00530">
    <property type="entry name" value="HTH_XRE"/>
    <property type="match status" value="1"/>
</dbReference>
<evidence type="ECO:0000313" key="4">
    <source>
        <dbReference type="Proteomes" id="UP000177579"/>
    </source>
</evidence>
<dbReference type="PROSITE" id="PS50943">
    <property type="entry name" value="HTH_CROC1"/>
    <property type="match status" value="1"/>
</dbReference>
<dbReference type="CDD" id="cd00093">
    <property type="entry name" value="HTH_XRE"/>
    <property type="match status" value="1"/>
</dbReference>
<keyword evidence="1" id="KW-0238">DNA-binding</keyword>
<reference evidence="3 4" key="1">
    <citation type="journal article" date="2016" name="Nat. Commun.">
        <title>Thousands of microbial genomes shed light on interconnected biogeochemical processes in an aquifer system.</title>
        <authorList>
            <person name="Anantharaman K."/>
            <person name="Brown C.T."/>
            <person name="Hug L.A."/>
            <person name="Sharon I."/>
            <person name="Castelle C.J."/>
            <person name="Probst A.J."/>
            <person name="Thomas B.C."/>
            <person name="Singh A."/>
            <person name="Wilkins M.J."/>
            <person name="Karaoz U."/>
            <person name="Brodie E.L."/>
            <person name="Williams K.H."/>
            <person name="Hubbard S.S."/>
            <person name="Banfield J.F."/>
        </authorList>
    </citation>
    <scope>NUCLEOTIDE SEQUENCE [LARGE SCALE GENOMIC DNA]</scope>
</reference>
<dbReference type="Pfam" id="PF01381">
    <property type="entry name" value="HTH_3"/>
    <property type="match status" value="1"/>
</dbReference>
<dbReference type="PANTHER" id="PTHR46558:SF3">
    <property type="entry name" value="TRANSCRIPTIONAL REGULATOR"/>
    <property type="match status" value="1"/>
</dbReference>
<comment type="caution">
    <text evidence="3">The sequence shown here is derived from an EMBL/GenBank/DDBJ whole genome shotgun (WGS) entry which is preliminary data.</text>
</comment>
<dbReference type="AlphaFoldDB" id="A0A1F5TPG0"/>